<dbReference type="AlphaFoldDB" id="A0A1I0GBK4"/>
<reference evidence="2" key="1">
    <citation type="submission" date="2016-10" db="EMBL/GenBank/DDBJ databases">
        <authorList>
            <person name="Varghese N."/>
            <person name="Submissions S."/>
        </authorList>
    </citation>
    <scope>NUCLEOTIDE SEQUENCE [LARGE SCALE GENOMIC DNA]</scope>
    <source>
        <strain evidence="2">DSM 1551</strain>
    </source>
</reference>
<protein>
    <submittedName>
        <fullName evidence="1">Uncharacterized protein</fullName>
    </submittedName>
</protein>
<name>A0A1I0GBK4_9FIRM</name>
<evidence type="ECO:0000313" key="1">
    <source>
        <dbReference type="EMBL" id="SET68430.1"/>
    </source>
</evidence>
<dbReference type="EMBL" id="FOIN01000028">
    <property type="protein sequence ID" value="SET68430.1"/>
    <property type="molecule type" value="Genomic_DNA"/>
</dbReference>
<proteinExistence type="predicted"/>
<evidence type="ECO:0000313" key="2">
    <source>
        <dbReference type="Proteomes" id="UP000198558"/>
    </source>
</evidence>
<sequence>MQLGDVVTHKNKKKLFVITFVFNVGDSKEYEVTSFNGDEKHLVKAEEIEFRDKGTLPCLMAIMENRMNYLGGKQYV</sequence>
<keyword evidence="2" id="KW-1185">Reference proteome</keyword>
<organism evidence="1 2">
    <name type="scientific">Thomasclavelia cocleata</name>
    <dbReference type="NCBI Taxonomy" id="69824"/>
    <lineage>
        <taxon>Bacteria</taxon>
        <taxon>Bacillati</taxon>
        <taxon>Bacillota</taxon>
        <taxon>Erysipelotrichia</taxon>
        <taxon>Erysipelotrichales</taxon>
        <taxon>Coprobacillaceae</taxon>
        <taxon>Thomasclavelia</taxon>
    </lineage>
</organism>
<accession>A0A1I0GBK4</accession>
<dbReference type="GeneID" id="78288951"/>
<gene>
    <name evidence="1" type="ORF">SAMN04489758_12813</name>
</gene>
<dbReference type="RefSeq" id="WP_092355102.1">
    <property type="nucleotide sequence ID" value="NZ_FOIN01000028.1"/>
</dbReference>
<dbReference type="Proteomes" id="UP000198558">
    <property type="component" value="Unassembled WGS sequence"/>
</dbReference>